<evidence type="ECO:0000313" key="3">
    <source>
        <dbReference type="Proteomes" id="UP000037425"/>
    </source>
</evidence>
<proteinExistence type="predicted"/>
<evidence type="ECO:0000256" key="1">
    <source>
        <dbReference type="SAM" id="MobiDB-lite"/>
    </source>
</evidence>
<dbReference type="PATRIC" id="fig|106592.7.peg.6100"/>
<dbReference type="OrthoDB" id="8419309at2"/>
<feature type="compositionally biased region" description="Basic and acidic residues" evidence="1">
    <location>
        <begin position="81"/>
        <end position="111"/>
    </location>
</feature>
<dbReference type="AlphaFoldDB" id="A0A0L8BE16"/>
<dbReference type="Proteomes" id="UP000037425">
    <property type="component" value="Unassembled WGS sequence"/>
</dbReference>
<dbReference type="RefSeq" id="WP_053253051.1">
    <property type="nucleotide sequence ID" value="NZ_LGAP01000047.1"/>
</dbReference>
<reference evidence="3" key="1">
    <citation type="submission" date="2015-07" db="EMBL/GenBank/DDBJ databases">
        <title>Whole genome sequence of an Ensifer adhaerens strain isolated from a cave pool in the Wind Cave National Park.</title>
        <authorList>
            <person name="Eng W.W.H."/>
            <person name="Gan H.M."/>
            <person name="Barton H.A."/>
            <person name="Savka M.A."/>
        </authorList>
    </citation>
    <scope>NUCLEOTIDE SEQUENCE [LARGE SCALE GENOMIC DNA]</scope>
    <source>
        <strain evidence="3">SD006</strain>
    </source>
</reference>
<accession>A0A0L8BE16</accession>
<comment type="caution">
    <text evidence="2">The sequence shown here is derived from an EMBL/GenBank/DDBJ whole genome shotgun (WGS) entry which is preliminary data.</text>
</comment>
<evidence type="ECO:0000313" key="2">
    <source>
        <dbReference type="EMBL" id="KOF12848.1"/>
    </source>
</evidence>
<organism evidence="2 3">
    <name type="scientific">Ensifer adhaerens</name>
    <name type="common">Sinorhizobium morelense</name>
    <dbReference type="NCBI Taxonomy" id="106592"/>
    <lineage>
        <taxon>Bacteria</taxon>
        <taxon>Pseudomonadati</taxon>
        <taxon>Pseudomonadota</taxon>
        <taxon>Alphaproteobacteria</taxon>
        <taxon>Hyphomicrobiales</taxon>
        <taxon>Rhizobiaceae</taxon>
        <taxon>Sinorhizobium/Ensifer group</taxon>
        <taxon>Ensifer</taxon>
    </lineage>
</organism>
<name>A0A0L8BE16_ENSAD</name>
<feature type="region of interest" description="Disordered" evidence="1">
    <location>
        <begin position="78"/>
        <end position="111"/>
    </location>
</feature>
<sequence length="111" mass="12768">MHTLPSLTGHHLSPRDLSVVRRVFEATCLKTRLQERGIQADRLARFIMDEFRFGNTDEVSLLECALWHETRRIPSKAKNHSVVDIRTARTREGRDPSQMRKAGAHHDLGAR</sequence>
<gene>
    <name evidence="2" type="ORF">AC244_33095</name>
</gene>
<protein>
    <submittedName>
        <fullName evidence="2">Uncharacterized protein</fullName>
    </submittedName>
</protein>
<dbReference type="EMBL" id="LGAP01000047">
    <property type="protein sequence ID" value="KOF12848.1"/>
    <property type="molecule type" value="Genomic_DNA"/>
</dbReference>